<feature type="transmembrane region" description="Helical" evidence="1">
    <location>
        <begin position="185"/>
        <end position="203"/>
    </location>
</feature>
<protein>
    <recommendedName>
        <fullName evidence="4">Cell division protein</fullName>
    </recommendedName>
</protein>
<keyword evidence="1" id="KW-0472">Membrane</keyword>
<sequence length="212" mass="24136">MVTSILTILLILPFWFNGLEGVHRWVTLGPFNFYMASIILPMLIVYLWRLSKSNYLPYVIGFMILIGGILLLQPDAGQITAFACASTIILWRAIENPKWQYITLIILTLYVFTPWIYIDHLAPVPYVEQIIFLVADMGSMLLILGVGALLLLVYPFFITWKKDILGLYFLMTILVTFFGHFPMPIMGYGISPIIGYLIGMTATQKIKMAQTN</sequence>
<organism evidence="2 3">
    <name type="scientific">Lysinibacillus fusiformis</name>
    <dbReference type="NCBI Taxonomy" id="28031"/>
    <lineage>
        <taxon>Bacteria</taxon>
        <taxon>Bacillati</taxon>
        <taxon>Bacillota</taxon>
        <taxon>Bacilli</taxon>
        <taxon>Bacillales</taxon>
        <taxon>Bacillaceae</taxon>
        <taxon>Lysinibacillus</taxon>
    </lineage>
</organism>
<accession>A0A2I0V1E9</accession>
<evidence type="ECO:0000313" key="2">
    <source>
        <dbReference type="EMBL" id="PKU52099.1"/>
    </source>
</evidence>
<feature type="transmembrane region" description="Helical" evidence="1">
    <location>
        <begin position="130"/>
        <end position="157"/>
    </location>
</feature>
<feature type="transmembrane region" description="Helical" evidence="1">
    <location>
        <begin position="78"/>
        <end position="94"/>
    </location>
</feature>
<feature type="transmembrane region" description="Helical" evidence="1">
    <location>
        <begin position="31"/>
        <end position="48"/>
    </location>
</feature>
<evidence type="ECO:0000256" key="1">
    <source>
        <dbReference type="SAM" id="Phobius"/>
    </source>
</evidence>
<keyword evidence="1" id="KW-1133">Transmembrane helix</keyword>
<dbReference type="EMBL" id="PDFK01000002">
    <property type="protein sequence ID" value="PKU52099.1"/>
    <property type="molecule type" value="Genomic_DNA"/>
</dbReference>
<gene>
    <name evidence="2" type="ORF">CRI88_06940</name>
</gene>
<name>A0A2I0V1E9_9BACI</name>
<evidence type="ECO:0000313" key="3">
    <source>
        <dbReference type="Proteomes" id="UP000234956"/>
    </source>
</evidence>
<feature type="transmembrane region" description="Helical" evidence="1">
    <location>
        <begin position="55"/>
        <end position="72"/>
    </location>
</feature>
<feature type="transmembrane region" description="Helical" evidence="1">
    <location>
        <begin position="164"/>
        <end position="179"/>
    </location>
</feature>
<proteinExistence type="predicted"/>
<evidence type="ECO:0008006" key="4">
    <source>
        <dbReference type="Google" id="ProtNLM"/>
    </source>
</evidence>
<reference evidence="2 3" key="1">
    <citation type="submission" date="2017-10" db="EMBL/GenBank/DDBJ databases">
        <title>Draft genome of Lysinibacillus fusiformis strain Juneja, a laboratory-derived pathogen of Drosophila melanogaster.</title>
        <authorList>
            <person name="Smith B.R."/>
            <person name="Unckless R.L."/>
        </authorList>
    </citation>
    <scope>NUCLEOTIDE SEQUENCE [LARGE SCALE GENOMIC DNA]</scope>
    <source>
        <strain evidence="2 3">Juneja</strain>
    </source>
</reference>
<dbReference type="AlphaFoldDB" id="A0A2I0V1E9"/>
<comment type="caution">
    <text evidence="2">The sequence shown here is derived from an EMBL/GenBank/DDBJ whole genome shotgun (WGS) entry which is preliminary data.</text>
</comment>
<feature type="transmembrane region" description="Helical" evidence="1">
    <location>
        <begin position="101"/>
        <end position="118"/>
    </location>
</feature>
<dbReference type="Proteomes" id="UP000234956">
    <property type="component" value="Unassembled WGS sequence"/>
</dbReference>
<keyword evidence="1" id="KW-0812">Transmembrane</keyword>